<evidence type="ECO:0000256" key="1">
    <source>
        <dbReference type="ARBA" id="ARBA00001917"/>
    </source>
</evidence>
<evidence type="ECO:0000313" key="10">
    <source>
        <dbReference type="EMBL" id="NYJ24618.1"/>
    </source>
</evidence>
<proteinExistence type="predicted"/>
<dbReference type="GO" id="GO:0016491">
    <property type="term" value="F:oxidoreductase activity"/>
    <property type="evidence" value="ECO:0007669"/>
    <property type="project" value="UniProtKB-KW"/>
</dbReference>
<dbReference type="InterPro" id="IPR051793">
    <property type="entry name" value="NADH:flavin_oxidoreductase"/>
</dbReference>
<evidence type="ECO:0000256" key="8">
    <source>
        <dbReference type="ARBA" id="ARBA00023014"/>
    </source>
</evidence>
<dbReference type="CDD" id="cd04747">
    <property type="entry name" value="OYE_like_5_FMN"/>
    <property type="match status" value="1"/>
</dbReference>
<dbReference type="EMBL" id="JACCFL010000001">
    <property type="protein sequence ID" value="NYJ24618.1"/>
    <property type="molecule type" value="Genomic_DNA"/>
</dbReference>
<keyword evidence="8" id="KW-0411">Iron-sulfur</keyword>
<dbReference type="GO" id="GO:0010181">
    <property type="term" value="F:FMN binding"/>
    <property type="evidence" value="ECO:0007669"/>
    <property type="project" value="InterPro"/>
</dbReference>
<evidence type="ECO:0000256" key="3">
    <source>
        <dbReference type="ARBA" id="ARBA00022630"/>
    </source>
</evidence>
<comment type="caution">
    <text evidence="10">The sequence shown here is derived from an EMBL/GenBank/DDBJ whole genome shotgun (WGS) entry which is preliminary data.</text>
</comment>
<organism evidence="10 11">
    <name type="scientific">Leifsonia shinshuensis</name>
    <dbReference type="NCBI Taxonomy" id="150026"/>
    <lineage>
        <taxon>Bacteria</taxon>
        <taxon>Bacillati</taxon>
        <taxon>Actinomycetota</taxon>
        <taxon>Actinomycetes</taxon>
        <taxon>Micrococcales</taxon>
        <taxon>Microbacteriaceae</taxon>
        <taxon>Leifsonia</taxon>
    </lineage>
</organism>
<evidence type="ECO:0000256" key="4">
    <source>
        <dbReference type="ARBA" id="ARBA00022643"/>
    </source>
</evidence>
<dbReference type="Gene3D" id="3.20.20.70">
    <property type="entry name" value="Aldolase class I"/>
    <property type="match status" value="1"/>
</dbReference>
<dbReference type="SUPFAM" id="SSF51395">
    <property type="entry name" value="FMN-linked oxidoreductases"/>
    <property type="match status" value="1"/>
</dbReference>
<dbReference type="PANTHER" id="PTHR42917">
    <property type="entry name" value="2,4-DIENOYL-COA REDUCTASE"/>
    <property type="match status" value="1"/>
</dbReference>
<feature type="domain" description="NADH:flavin oxidoreductase/NADH oxidase N-terminal" evidence="9">
    <location>
        <begin position="14"/>
        <end position="302"/>
    </location>
</feature>
<dbReference type="Proteomes" id="UP000578352">
    <property type="component" value="Unassembled WGS sequence"/>
</dbReference>
<name>A0A853CW00_9MICO</name>
<comment type="cofactor">
    <cofactor evidence="1">
        <name>FMN</name>
        <dbReference type="ChEBI" id="CHEBI:58210"/>
    </cofactor>
</comment>
<evidence type="ECO:0000259" key="9">
    <source>
        <dbReference type="Pfam" id="PF00724"/>
    </source>
</evidence>
<accession>A0A853CW00</accession>
<keyword evidence="4" id="KW-0288">FMN</keyword>
<dbReference type="GO" id="GO:0046872">
    <property type="term" value="F:metal ion binding"/>
    <property type="evidence" value="ECO:0007669"/>
    <property type="project" value="UniProtKB-KW"/>
</dbReference>
<dbReference type="PANTHER" id="PTHR42917:SF2">
    <property type="entry name" value="2,4-DIENOYL-COA REDUCTASE [(2E)-ENOYL-COA-PRODUCING]"/>
    <property type="match status" value="1"/>
</dbReference>
<keyword evidence="3" id="KW-0285">Flavoprotein</keyword>
<dbReference type="GO" id="GO:0051536">
    <property type="term" value="F:iron-sulfur cluster binding"/>
    <property type="evidence" value="ECO:0007669"/>
    <property type="project" value="UniProtKB-KW"/>
</dbReference>
<sequence length="374" mass="40671">MSLDPTAGPFTTSLHDPARVGPLELRNRFVMAPMTREFSPGGIPSERAASYYARRARGGVGLIVTEGTVVNHPAAAASANVPRFHGEQALARWKLVVDAVHAEGGKIVPQLWHVGLDRNPRTSPTTAPNIGPHVWFGESRAEQRPMTHDEIEDVVRAFGQAAVDAETLGFDGVEVHGGHGYLVDQFLWERTNVRTDGYAGSVAARSRFAAEIVEEIRRRVSPDFPIIFRFSQWKTIDFEARPYDSPETLEKALAPIAEAGADLLHASTRRFWLPEFDDSDLNLAGWAKKVTGLPTITVGSIGLEGSDFVGALLAGEGARPASLTRLEEMLCRGDFDLVALGRAFISDPDLVTKLGAGNDEARTPFDAHDLMSLI</sequence>
<dbReference type="Pfam" id="PF00724">
    <property type="entry name" value="Oxidored_FMN"/>
    <property type="match status" value="1"/>
</dbReference>
<comment type="cofactor">
    <cofactor evidence="2">
        <name>[4Fe-4S] cluster</name>
        <dbReference type="ChEBI" id="CHEBI:49883"/>
    </cofactor>
</comment>
<keyword evidence="7" id="KW-0408">Iron</keyword>
<protein>
    <submittedName>
        <fullName evidence="10">2,4-dienoyl-CoA reductase-like NADH-dependent reductase (Old Yellow Enzyme family)</fullName>
    </submittedName>
</protein>
<evidence type="ECO:0000256" key="2">
    <source>
        <dbReference type="ARBA" id="ARBA00001966"/>
    </source>
</evidence>
<evidence type="ECO:0000256" key="5">
    <source>
        <dbReference type="ARBA" id="ARBA00022723"/>
    </source>
</evidence>
<keyword evidence="6" id="KW-0560">Oxidoreductase</keyword>
<evidence type="ECO:0000256" key="7">
    <source>
        <dbReference type="ARBA" id="ARBA00023004"/>
    </source>
</evidence>
<evidence type="ECO:0000256" key="6">
    <source>
        <dbReference type="ARBA" id="ARBA00023002"/>
    </source>
</evidence>
<dbReference type="InterPro" id="IPR013785">
    <property type="entry name" value="Aldolase_TIM"/>
</dbReference>
<reference evidence="10 11" key="1">
    <citation type="submission" date="2020-07" db="EMBL/GenBank/DDBJ databases">
        <title>Sequencing the genomes of 1000 actinobacteria strains.</title>
        <authorList>
            <person name="Klenk H.-P."/>
        </authorList>
    </citation>
    <scope>NUCLEOTIDE SEQUENCE [LARGE SCALE GENOMIC DNA]</scope>
    <source>
        <strain evidence="10 11">DSM 15165</strain>
    </source>
</reference>
<dbReference type="InterPro" id="IPR001155">
    <property type="entry name" value="OxRdtase_FMN_N"/>
</dbReference>
<dbReference type="FunFam" id="3.20.20.70:FF:000262">
    <property type="entry name" value="NADH:flavin oxidoreductase"/>
    <property type="match status" value="1"/>
</dbReference>
<gene>
    <name evidence="10" type="ORF">HNR13_002905</name>
</gene>
<dbReference type="RefSeq" id="WP_179606863.1">
    <property type="nucleotide sequence ID" value="NZ_BAABEH010000001.1"/>
</dbReference>
<keyword evidence="5" id="KW-0479">Metal-binding</keyword>
<evidence type="ECO:0000313" key="11">
    <source>
        <dbReference type="Proteomes" id="UP000578352"/>
    </source>
</evidence>
<dbReference type="AlphaFoldDB" id="A0A853CW00"/>